<sequence length="118" mass="13227">MQLIRPGAIWTRGSGPTTSHSLAGASHRCMLRMRPAHWRTRAAAAERAARIPRRVHRDKCRPPPVSRQFSEMPQKDCAVQLSLIVQPAGRKLEVFLDVLMTSTVVRSDRVALASPRHD</sequence>
<evidence type="ECO:0000256" key="1">
    <source>
        <dbReference type="SAM" id="MobiDB-lite"/>
    </source>
</evidence>
<evidence type="ECO:0000313" key="3">
    <source>
        <dbReference type="Proteomes" id="UP000837857"/>
    </source>
</evidence>
<name>A0ABN8I1U0_9NEOP</name>
<dbReference type="EMBL" id="OW152827">
    <property type="protein sequence ID" value="CAH2043858.1"/>
    <property type="molecule type" value="Genomic_DNA"/>
</dbReference>
<feature type="non-terminal residue" evidence="2">
    <location>
        <position position="1"/>
    </location>
</feature>
<protein>
    <submittedName>
        <fullName evidence="2">Uncharacterized protein</fullName>
    </submittedName>
</protein>
<gene>
    <name evidence="2" type="ORF">IPOD504_LOCUS4478</name>
</gene>
<organism evidence="2 3">
    <name type="scientific">Iphiclides podalirius</name>
    <name type="common">scarce swallowtail</name>
    <dbReference type="NCBI Taxonomy" id="110791"/>
    <lineage>
        <taxon>Eukaryota</taxon>
        <taxon>Metazoa</taxon>
        <taxon>Ecdysozoa</taxon>
        <taxon>Arthropoda</taxon>
        <taxon>Hexapoda</taxon>
        <taxon>Insecta</taxon>
        <taxon>Pterygota</taxon>
        <taxon>Neoptera</taxon>
        <taxon>Endopterygota</taxon>
        <taxon>Lepidoptera</taxon>
        <taxon>Glossata</taxon>
        <taxon>Ditrysia</taxon>
        <taxon>Papilionoidea</taxon>
        <taxon>Papilionidae</taxon>
        <taxon>Papilioninae</taxon>
        <taxon>Iphiclides</taxon>
    </lineage>
</organism>
<proteinExistence type="predicted"/>
<accession>A0ABN8I1U0</accession>
<feature type="compositionally biased region" description="Basic residues" evidence="1">
    <location>
        <begin position="50"/>
        <end position="59"/>
    </location>
</feature>
<dbReference type="Proteomes" id="UP000837857">
    <property type="component" value="Chromosome 15"/>
</dbReference>
<feature type="region of interest" description="Disordered" evidence="1">
    <location>
        <begin position="47"/>
        <end position="69"/>
    </location>
</feature>
<reference evidence="2" key="1">
    <citation type="submission" date="2022-03" db="EMBL/GenBank/DDBJ databases">
        <authorList>
            <person name="Martin H S."/>
        </authorList>
    </citation>
    <scope>NUCLEOTIDE SEQUENCE</scope>
</reference>
<keyword evidence="3" id="KW-1185">Reference proteome</keyword>
<evidence type="ECO:0000313" key="2">
    <source>
        <dbReference type="EMBL" id="CAH2043858.1"/>
    </source>
</evidence>